<gene>
    <name evidence="1" type="ORF">QRX50_47150</name>
</gene>
<protein>
    <submittedName>
        <fullName evidence="1">Uncharacterized protein</fullName>
    </submittedName>
</protein>
<proteinExistence type="predicted"/>
<dbReference type="Proteomes" id="UP001236014">
    <property type="component" value="Chromosome"/>
</dbReference>
<evidence type="ECO:0000313" key="1">
    <source>
        <dbReference type="EMBL" id="WIX78831.1"/>
    </source>
</evidence>
<name>A0A9Y2IGZ8_9PSEU</name>
<accession>A0A9Y2IGZ8</accession>
<evidence type="ECO:0000313" key="2">
    <source>
        <dbReference type="Proteomes" id="UP001236014"/>
    </source>
</evidence>
<dbReference type="AlphaFoldDB" id="A0A9Y2IGZ8"/>
<keyword evidence="2" id="KW-1185">Reference proteome</keyword>
<dbReference type="EMBL" id="CP127294">
    <property type="protein sequence ID" value="WIX78831.1"/>
    <property type="molecule type" value="Genomic_DNA"/>
</dbReference>
<dbReference type="KEGG" id="acab:QRX50_47150"/>
<sequence length="215" mass="24581">MQRAEAGVLQRLSQEAPRRGWRYEERNDSYCAYYNEGDPHLQRSFADELFSPSDPFVRPPEAFEAHEIVRGTHRGRSFLGARFKVRQRGVATYYARAVWVRTPKLGPALQVRPAVPLESRVNASIGRGDLRVGDAEFDERYEVRTGDDRFARAVLVPQVTHFLKTDPRPFRGFTLLGANLAFGDRITDHRDLDKLVAALDLRCDLLDLIPRSVWA</sequence>
<reference evidence="1 2" key="1">
    <citation type="submission" date="2023-06" db="EMBL/GenBank/DDBJ databases">
        <authorList>
            <person name="Oyuntsetseg B."/>
            <person name="Kim S.B."/>
        </authorList>
    </citation>
    <scope>NUCLEOTIDE SEQUENCE [LARGE SCALE GENOMIC DNA]</scope>
    <source>
        <strain evidence="1 2">2-15</strain>
    </source>
</reference>
<dbReference type="RefSeq" id="WP_285969533.1">
    <property type="nucleotide sequence ID" value="NZ_CP127294.1"/>
</dbReference>
<organism evidence="1 2">
    <name type="scientific">Amycolatopsis carbonis</name>
    <dbReference type="NCBI Taxonomy" id="715471"/>
    <lineage>
        <taxon>Bacteria</taxon>
        <taxon>Bacillati</taxon>
        <taxon>Actinomycetota</taxon>
        <taxon>Actinomycetes</taxon>
        <taxon>Pseudonocardiales</taxon>
        <taxon>Pseudonocardiaceae</taxon>
        <taxon>Amycolatopsis</taxon>
    </lineage>
</organism>